<name>A0A075HKW9_9ARCH</name>
<evidence type="ECO:0000313" key="2">
    <source>
        <dbReference type="EMBL" id="AIF17056.1"/>
    </source>
</evidence>
<protein>
    <submittedName>
        <fullName evidence="2">Uncharacterized protein</fullName>
    </submittedName>
</protein>
<dbReference type="AlphaFoldDB" id="A0A075HKW9"/>
<keyword evidence="1" id="KW-1133">Transmembrane helix</keyword>
<dbReference type="EMBL" id="KF901071">
    <property type="protein sequence ID" value="AIF17056.1"/>
    <property type="molecule type" value="Genomic_DNA"/>
</dbReference>
<keyword evidence="1" id="KW-0472">Membrane</keyword>
<proteinExistence type="predicted"/>
<feature type="transmembrane region" description="Helical" evidence="1">
    <location>
        <begin position="18"/>
        <end position="40"/>
    </location>
</feature>
<keyword evidence="1" id="KW-0812">Transmembrane</keyword>
<organism evidence="2">
    <name type="scientific">uncultured marine thaumarchaeote KM3_76_A03</name>
    <dbReference type="NCBI Taxonomy" id="1456281"/>
    <lineage>
        <taxon>Archaea</taxon>
        <taxon>Nitrososphaerota</taxon>
        <taxon>environmental samples</taxon>
    </lineage>
</organism>
<accession>A0A075HKW9</accession>
<evidence type="ECO:0000256" key="1">
    <source>
        <dbReference type="SAM" id="Phobius"/>
    </source>
</evidence>
<reference evidence="2" key="1">
    <citation type="journal article" date="2014" name="Genome Biol. Evol.">
        <title>Pangenome evidence for extensive interdomain horizontal transfer affecting lineage core and shell genes in uncultured planktonic thaumarchaeota and euryarchaeota.</title>
        <authorList>
            <person name="Deschamps P."/>
            <person name="Zivanovic Y."/>
            <person name="Moreira D."/>
            <person name="Rodriguez-Valera F."/>
            <person name="Lopez-Garcia P."/>
        </authorList>
    </citation>
    <scope>NUCLEOTIDE SEQUENCE</scope>
</reference>
<sequence>MRWPGLGDPRKRKKTIRFLIFVLIIGVSIGVVSSVFQGFIGQNDPLKVCINNRDTTYKISATLELYVDGNKATVPANIGFSDTESDDLVKADCQRSLYTLTNDGTIYAEWEEEHQFEIGHFFWIWTNYHEQGFPKKDMLDEKSRIIVNGLESPLYLNALLEDGHHYRAEFTTKEYDESKEADFLPPDLE</sequence>